<dbReference type="CDD" id="cd09272">
    <property type="entry name" value="RNase_HI_RT_Ty1"/>
    <property type="match status" value="1"/>
</dbReference>
<accession>A5B5B1</accession>
<evidence type="ECO:0000256" key="1">
    <source>
        <dbReference type="SAM" id="Phobius"/>
    </source>
</evidence>
<keyword evidence="1" id="KW-1133">Transmembrane helix</keyword>
<dbReference type="PANTHER" id="PTHR11439:SF489">
    <property type="entry name" value="RNA-DIRECTED DNA POLYMERASE"/>
    <property type="match status" value="1"/>
</dbReference>
<evidence type="ECO:0000313" key="2">
    <source>
        <dbReference type="EMBL" id="CAN74184.1"/>
    </source>
</evidence>
<name>A5B5B1_VITVI</name>
<sequence length="283" mass="32147">MIYPGRRVTVIENETEQQVELTVTLFPTHRVHKRISIAPGTSTEVAATGFCYAPSNPDRPPMISVSVDGSSSGKLLTRRHFITYGKIIVARGPDGGLLISGVKARWTDLGRINLFLHKKLPINMHAYSDVDWAGNPSDRSFTSAHIVFLGHNPIAWSSKKQKSIVRSSIEAKYRAMVSIASKNLMFQFHHHLLSIMMIWVQYIFVQIQCFAMRLIFILFEIKFNHVSLGSHVSIVDQLADALTNKAPIFYMSSSPYLLYEFKPYILEEFKPFESRLTHLEGVY</sequence>
<dbReference type="AlphaFoldDB" id="A5B5B1"/>
<protein>
    <submittedName>
        <fullName evidence="2">Uncharacterized protein</fullName>
    </submittedName>
</protein>
<gene>
    <name evidence="2" type="ORF">VITISV_001189</name>
</gene>
<dbReference type="EMBL" id="AM447130">
    <property type="protein sequence ID" value="CAN74184.1"/>
    <property type="molecule type" value="Genomic_DNA"/>
</dbReference>
<reference evidence="2" key="1">
    <citation type="journal article" date="2007" name="PLoS ONE">
        <title>The first genome sequence of an elite grapevine cultivar (Pinot noir Vitis vinifera L.): coping with a highly heterozygous genome.</title>
        <authorList>
            <person name="Velasco R."/>
            <person name="Zharkikh A."/>
            <person name="Troggio M."/>
            <person name="Cartwright D.A."/>
            <person name="Cestaro A."/>
            <person name="Pruss D."/>
            <person name="Pindo M."/>
            <person name="FitzGerald L.M."/>
            <person name="Vezzulli S."/>
            <person name="Reid J."/>
            <person name="Malacarne G."/>
            <person name="Iliev D."/>
            <person name="Coppola G."/>
            <person name="Wardell B."/>
            <person name="Micheletti D."/>
            <person name="Macalma T."/>
            <person name="Facci M."/>
            <person name="Mitchell J.T."/>
            <person name="Perazzolli M."/>
            <person name="Eldredge G."/>
            <person name="Gatto P."/>
            <person name="Oyzerski R."/>
            <person name="Moretto M."/>
            <person name="Gutin N."/>
            <person name="Stefanini M."/>
            <person name="Chen Y."/>
            <person name="Segala C."/>
            <person name="Davenport C."/>
            <person name="Dematte L."/>
            <person name="Mraz A."/>
            <person name="Battilana J."/>
            <person name="Stormo K."/>
            <person name="Costa F."/>
            <person name="Tao Q."/>
            <person name="Si-Ammour A."/>
            <person name="Harkins T."/>
            <person name="Lackey A."/>
            <person name="Perbost C."/>
            <person name="Taillon B."/>
            <person name="Stella A."/>
            <person name="Solovyev V."/>
            <person name="Fawcett J.A."/>
            <person name="Sterck L."/>
            <person name="Vandepoele K."/>
            <person name="Grando S.M."/>
            <person name="Toppo S."/>
            <person name="Moser C."/>
            <person name="Lanchbury J."/>
            <person name="Bogden R."/>
            <person name="Skolnick M."/>
            <person name="Sgaramella V."/>
            <person name="Bhatnagar S.K."/>
            <person name="Fontana P."/>
            <person name="Gutin A."/>
            <person name="Van de Peer Y."/>
            <person name="Salamini F."/>
            <person name="Viola R."/>
        </authorList>
    </citation>
    <scope>NUCLEOTIDE SEQUENCE</scope>
</reference>
<organism evidence="2">
    <name type="scientific">Vitis vinifera</name>
    <name type="common">Grape</name>
    <dbReference type="NCBI Taxonomy" id="29760"/>
    <lineage>
        <taxon>Eukaryota</taxon>
        <taxon>Viridiplantae</taxon>
        <taxon>Streptophyta</taxon>
        <taxon>Embryophyta</taxon>
        <taxon>Tracheophyta</taxon>
        <taxon>Spermatophyta</taxon>
        <taxon>Magnoliopsida</taxon>
        <taxon>eudicotyledons</taxon>
        <taxon>Gunneridae</taxon>
        <taxon>Pentapetalae</taxon>
        <taxon>rosids</taxon>
        <taxon>Vitales</taxon>
        <taxon>Vitaceae</taxon>
        <taxon>Viteae</taxon>
        <taxon>Vitis</taxon>
    </lineage>
</organism>
<keyword evidence="1" id="KW-0472">Membrane</keyword>
<dbReference type="PANTHER" id="PTHR11439">
    <property type="entry name" value="GAG-POL-RELATED RETROTRANSPOSON"/>
    <property type="match status" value="1"/>
</dbReference>
<proteinExistence type="predicted"/>
<keyword evidence="1" id="KW-0812">Transmembrane</keyword>
<feature type="transmembrane region" description="Helical" evidence="1">
    <location>
        <begin position="192"/>
        <end position="219"/>
    </location>
</feature>